<dbReference type="EMBL" id="AP024480">
    <property type="protein sequence ID" value="BCS80359.1"/>
    <property type="molecule type" value="Genomic_DNA"/>
</dbReference>
<keyword evidence="3" id="KW-0808">Transferase</keyword>
<sequence>MPDEVKIWRKLLYNLAGFVALTLAYFAAYRFRFNKVDFFNEKLYFLTYGLIILFWFILVIKVSKELSSDKIGLKEIVLNTSKRALAIFIYVSCIDFITKLGLSRIVICTFILIYFLVGIALKILLIKIENILFKSLIRDYYFVVIGTSEDIKLIKNSNLLNSYNKKNKITTIELNSKNENFCSYTIDNLCRLIKYSIVDEVVLLSEFELNNEFLKKIIEICKASGRKLRVVYKNNIGVEKVQLSVDDNNLVFEFKPVETSFAYMFSKRVLDILISLIALILTAPLFLLIAIFIKIDSPGGPVFFVQERVGLNGRRFKLIKFRTMIPNADKMKDQLMKYNEMDGPVFKITNDPRITRVGKILRRLNLDELPQLINVLKGEMSLVGPRPLETREALGCEFEHHIRHSVKPGLTCIWQITHNRNDVRYNEWMKMDYEYVVKKNLLLDLYLIFKTFLAIIKLNGK</sequence>
<dbReference type="Proteomes" id="UP000663623">
    <property type="component" value="Chromosome"/>
</dbReference>
<proteinExistence type="inferred from homology"/>
<keyword evidence="10" id="KW-1185">Reference proteome</keyword>
<feature type="transmembrane region" description="Helical" evidence="7">
    <location>
        <begin position="104"/>
        <end position="125"/>
    </location>
</feature>
<feature type="transmembrane region" description="Helical" evidence="7">
    <location>
        <begin position="81"/>
        <end position="98"/>
    </location>
</feature>
<dbReference type="InterPro" id="IPR017475">
    <property type="entry name" value="EPS_sugar_tfrase"/>
</dbReference>
<dbReference type="NCBIfam" id="TIGR03025">
    <property type="entry name" value="EPS_sugtrans"/>
    <property type="match status" value="1"/>
</dbReference>
<name>A0ABM7NJS3_9FIRM</name>
<feature type="transmembrane region" description="Helical" evidence="7">
    <location>
        <begin position="43"/>
        <end position="60"/>
    </location>
</feature>
<gene>
    <name evidence="9" type="ORF">CaldiYA01_03190</name>
</gene>
<evidence type="ECO:0000256" key="7">
    <source>
        <dbReference type="SAM" id="Phobius"/>
    </source>
</evidence>
<evidence type="ECO:0000256" key="6">
    <source>
        <dbReference type="ARBA" id="ARBA00023136"/>
    </source>
</evidence>
<evidence type="ECO:0000256" key="5">
    <source>
        <dbReference type="ARBA" id="ARBA00022989"/>
    </source>
</evidence>
<accession>A0ABM7NJS3</accession>
<dbReference type="PANTHER" id="PTHR30576">
    <property type="entry name" value="COLANIC BIOSYNTHESIS UDP-GLUCOSE LIPID CARRIER TRANSFERASE"/>
    <property type="match status" value="1"/>
</dbReference>
<dbReference type="PANTHER" id="PTHR30576:SF10">
    <property type="entry name" value="SLL5057 PROTEIN"/>
    <property type="match status" value="1"/>
</dbReference>
<comment type="similarity">
    <text evidence="2">Belongs to the bacterial sugar transferase family.</text>
</comment>
<evidence type="ECO:0000256" key="3">
    <source>
        <dbReference type="ARBA" id="ARBA00022679"/>
    </source>
</evidence>
<keyword evidence="6 7" id="KW-0472">Membrane</keyword>
<evidence type="ECO:0000313" key="10">
    <source>
        <dbReference type="Proteomes" id="UP000663623"/>
    </source>
</evidence>
<dbReference type="RefSeq" id="WP_207180656.1">
    <property type="nucleotide sequence ID" value="NZ_AP024480.1"/>
</dbReference>
<comment type="subcellular location">
    <subcellularLocation>
        <location evidence="1">Membrane</location>
        <topology evidence="1">Multi-pass membrane protein</topology>
    </subcellularLocation>
</comment>
<evidence type="ECO:0000256" key="1">
    <source>
        <dbReference type="ARBA" id="ARBA00004141"/>
    </source>
</evidence>
<evidence type="ECO:0000256" key="4">
    <source>
        <dbReference type="ARBA" id="ARBA00022692"/>
    </source>
</evidence>
<keyword evidence="4 7" id="KW-0812">Transmembrane</keyword>
<evidence type="ECO:0000259" key="8">
    <source>
        <dbReference type="Pfam" id="PF02397"/>
    </source>
</evidence>
<protein>
    <recommendedName>
        <fullName evidence="8">Bacterial sugar transferase domain-containing protein</fullName>
    </recommendedName>
</protein>
<dbReference type="InterPro" id="IPR003362">
    <property type="entry name" value="Bact_transf"/>
</dbReference>
<feature type="domain" description="Bacterial sugar transferase" evidence="8">
    <location>
        <begin position="267"/>
        <end position="456"/>
    </location>
</feature>
<organism evidence="9 10">
    <name type="scientific">Caldicellulosiruptor diazotrophicus</name>
    <dbReference type="NCBI Taxonomy" id="2806205"/>
    <lineage>
        <taxon>Bacteria</taxon>
        <taxon>Bacillati</taxon>
        <taxon>Bacillota</taxon>
        <taxon>Bacillota incertae sedis</taxon>
        <taxon>Caldicellulosiruptorales</taxon>
        <taxon>Caldicellulosiruptoraceae</taxon>
        <taxon>Caldicellulosiruptor</taxon>
    </lineage>
</organism>
<evidence type="ECO:0000256" key="2">
    <source>
        <dbReference type="ARBA" id="ARBA00006464"/>
    </source>
</evidence>
<feature type="transmembrane region" description="Helical" evidence="7">
    <location>
        <begin position="272"/>
        <end position="293"/>
    </location>
</feature>
<keyword evidence="5 7" id="KW-1133">Transmembrane helix</keyword>
<evidence type="ECO:0000313" key="9">
    <source>
        <dbReference type="EMBL" id="BCS80359.1"/>
    </source>
</evidence>
<feature type="transmembrane region" description="Helical" evidence="7">
    <location>
        <begin position="12"/>
        <end position="31"/>
    </location>
</feature>
<dbReference type="Pfam" id="PF02397">
    <property type="entry name" value="Bac_transf"/>
    <property type="match status" value="1"/>
</dbReference>
<reference evidence="9 10" key="1">
    <citation type="submission" date="2021-02" db="EMBL/GenBank/DDBJ databases">
        <title>Nitrogen-fixing ability and nitrogen fixation related genes of thermophilic fermentative bacteria in the genus Caldicellulosiruptor.</title>
        <authorList>
            <person name="Chen Y."/>
            <person name="Nishihara A."/>
            <person name="Haruta S."/>
        </authorList>
    </citation>
    <scope>NUCLEOTIDE SEQUENCE [LARGE SCALE GENOMIC DNA]</scope>
    <source>
        <strain evidence="9 10">YA01</strain>
    </source>
</reference>